<evidence type="ECO:0008006" key="3">
    <source>
        <dbReference type="Google" id="ProtNLM"/>
    </source>
</evidence>
<proteinExistence type="predicted"/>
<keyword evidence="2" id="KW-1185">Reference proteome</keyword>
<evidence type="ECO:0000313" key="2">
    <source>
        <dbReference type="Proteomes" id="UP000222975"/>
    </source>
</evidence>
<evidence type="ECO:0000313" key="1">
    <source>
        <dbReference type="EMBL" id="ANH51755.1"/>
    </source>
</evidence>
<sequence length="388" mass="41657">MLPLVTGAITLASSLALVAERILAAKKAAGEVAGTVDNTLATLGQMGTRDLVTFTKVTRMEPLVLLDDRLKFDPSTPEILQVLTSLIAGYYTQAFALLGQVDGIDVIGTLDKLNPSRTGIGLNNFEGDLEKDGLHKFSNQSNTPLYSIGLEALTEVQSAENKPVKIQTDKNVVADISAPTNLALGKMIKVTLSANGNTIEIPITIRVKPVTTGSDAVTAILAIGTTKNTVAERWNRFKAGELTFTNLATGDDVIRQHKKILVQDTSGFYAEITRRARGNAKKGALSGNLSLATDSNVVMISSATALDVGRELGGELSNFRIREAMFAKVYSNMLIIVDDLRGMVSFYYRGESLPNVLSLQDIKLYNKGSGPDIMSIFSAFAENKIPSL</sequence>
<dbReference type="Proteomes" id="UP000222975">
    <property type="component" value="Segment"/>
</dbReference>
<name>A0A173GE24_9CAUD</name>
<organism evidence="1 2">
    <name type="scientific">Erwinia phage vB_EamM_Simmy50</name>
    <dbReference type="NCBI Taxonomy" id="1815988"/>
    <lineage>
        <taxon>Viruses</taxon>
        <taxon>Duplodnaviria</taxon>
        <taxon>Heunggongvirae</taxon>
        <taxon>Uroviricota</taxon>
        <taxon>Caudoviricetes</taxon>
        <taxon>Chimalliviridae</taxon>
        <taxon>Agricanvirus</taxon>
        <taxon>Agricanvirus simmy50</taxon>
    </lineage>
</organism>
<dbReference type="EMBL" id="KU886223">
    <property type="protein sequence ID" value="ANH51755.1"/>
    <property type="molecule type" value="Genomic_DNA"/>
</dbReference>
<reference evidence="2" key="1">
    <citation type="submission" date="2016-03" db="EMBL/GenBank/DDBJ databases">
        <authorList>
            <person name="Sharma R."/>
            <person name="Simister A.R."/>
            <person name="Berg J.A."/>
            <person name="Jensen G.L."/>
            <person name="Keele B.R."/>
            <person name="Ward M.E.H."/>
            <person name="Breakwell D.P."/>
            <person name="Hope S."/>
            <person name="Grose J.H."/>
        </authorList>
    </citation>
    <scope>NUCLEOTIDE SEQUENCE [LARGE SCALE GENOMIC DNA]</scope>
</reference>
<accession>A0A173GE24</accession>
<protein>
    <recommendedName>
        <fullName evidence="3">Virion structural protein</fullName>
    </recommendedName>
</protein>
<gene>
    <name evidence="1" type="ORF">SIMMY50_297</name>
</gene>